<dbReference type="SUPFAM" id="SSF54909">
    <property type="entry name" value="Dimeric alpha+beta barrel"/>
    <property type="match status" value="1"/>
</dbReference>
<accession>A0A9D1S8T4</accession>
<dbReference type="Proteomes" id="UP000824118">
    <property type="component" value="Unassembled WGS sequence"/>
</dbReference>
<comment type="caution">
    <text evidence="2">The sequence shown here is derived from an EMBL/GenBank/DDBJ whole genome shotgun (WGS) entry which is preliminary data.</text>
</comment>
<dbReference type="GO" id="GO:0043200">
    <property type="term" value="P:response to amino acid"/>
    <property type="evidence" value="ECO:0007669"/>
    <property type="project" value="TreeGrafter"/>
</dbReference>
<evidence type="ECO:0000259" key="1">
    <source>
        <dbReference type="Pfam" id="PF01037"/>
    </source>
</evidence>
<name>A0A9D1S8T4_9FIRM</name>
<feature type="domain" description="Transcription regulator AsnC/Lrp ligand binding" evidence="1">
    <location>
        <begin position="64"/>
        <end position="137"/>
    </location>
</feature>
<proteinExistence type="predicted"/>
<dbReference type="GO" id="GO:0043565">
    <property type="term" value="F:sequence-specific DNA binding"/>
    <property type="evidence" value="ECO:0007669"/>
    <property type="project" value="TreeGrafter"/>
</dbReference>
<reference evidence="2" key="1">
    <citation type="submission" date="2020-10" db="EMBL/GenBank/DDBJ databases">
        <authorList>
            <person name="Gilroy R."/>
        </authorList>
    </citation>
    <scope>NUCLEOTIDE SEQUENCE</scope>
    <source>
        <strain evidence="2">ChiGjej1B1-1684</strain>
    </source>
</reference>
<dbReference type="SMART" id="SM00344">
    <property type="entry name" value="HTH_ASNC"/>
    <property type="match status" value="1"/>
</dbReference>
<dbReference type="EMBL" id="DVNG01000097">
    <property type="protein sequence ID" value="HIU50663.1"/>
    <property type="molecule type" value="Genomic_DNA"/>
</dbReference>
<dbReference type="PANTHER" id="PTHR30154:SF34">
    <property type="entry name" value="TRANSCRIPTIONAL REGULATOR AZLB"/>
    <property type="match status" value="1"/>
</dbReference>
<dbReference type="AlphaFoldDB" id="A0A9D1S8T4"/>
<dbReference type="InterPro" id="IPR019887">
    <property type="entry name" value="Tscrpt_reg_AsnC/Lrp_C"/>
</dbReference>
<organism evidence="2 3">
    <name type="scientific">Candidatus Limousia pullorum</name>
    <dbReference type="NCBI Taxonomy" id="2840860"/>
    <lineage>
        <taxon>Bacteria</taxon>
        <taxon>Bacillati</taxon>
        <taxon>Bacillota</taxon>
        <taxon>Clostridia</taxon>
        <taxon>Eubacteriales</taxon>
        <taxon>Oscillospiraceae</taxon>
        <taxon>Oscillospiraceae incertae sedis</taxon>
        <taxon>Candidatus Limousia</taxon>
    </lineage>
</organism>
<dbReference type="GO" id="GO:0005829">
    <property type="term" value="C:cytosol"/>
    <property type="evidence" value="ECO:0007669"/>
    <property type="project" value="TreeGrafter"/>
</dbReference>
<protein>
    <submittedName>
        <fullName evidence="2">Lrp/AsnC family transcriptional regulator</fullName>
    </submittedName>
</protein>
<gene>
    <name evidence="2" type="ORF">IAD22_06595</name>
</gene>
<evidence type="ECO:0000313" key="3">
    <source>
        <dbReference type="Proteomes" id="UP000824118"/>
    </source>
</evidence>
<dbReference type="InterPro" id="IPR011008">
    <property type="entry name" value="Dimeric_a/b-barrel"/>
</dbReference>
<evidence type="ECO:0000313" key="2">
    <source>
        <dbReference type="EMBL" id="HIU50663.1"/>
    </source>
</evidence>
<dbReference type="Pfam" id="PF01037">
    <property type="entry name" value="AsnC_trans_reg"/>
    <property type="match status" value="1"/>
</dbReference>
<dbReference type="InterPro" id="IPR019888">
    <property type="entry name" value="Tscrpt_reg_AsnC-like"/>
</dbReference>
<reference evidence="2" key="2">
    <citation type="journal article" date="2021" name="PeerJ">
        <title>Extensive microbial diversity within the chicken gut microbiome revealed by metagenomics and culture.</title>
        <authorList>
            <person name="Gilroy R."/>
            <person name="Ravi A."/>
            <person name="Getino M."/>
            <person name="Pursley I."/>
            <person name="Horton D.L."/>
            <person name="Alikhan N.F."/>
            <person name="Baker D."/>
            <person name="Gharbi K."/>
            <person name="Hall N."/>
            <person name="Watson M."/>
            <person name="Adriaenssens E.M."/>
            <person name="Foster-Nyarko E."/>
            <person name="Jarju S."/>
            <person name="Secka A."/>
            <person name="Antonio M."/>
            <person name="Oren A."/>
            <person name="Chaudhuri R.R."/>
            <person name="La Ragione R."/>
            <person name="Hildebrand F."/>
            <person name="Pallen M.J."/>
        </authorList>
    </citation>
    <scope>NUCLEOTIDE SEQUENCE</scope>
    <source>
        <strain evidence="2">ChiGjej1B1-1684</strain>
    </source>
</reference>
<sequence length="159" mass="17920">MNRLLALLSESTNFSTAQLAMMLNEPEDYIKAQIREYEKSGIIVGYKALVNWEKVQDAGVTALIELKVTPKMETGFDEIAQRITEFEQVESVYLMAGAYDLAVYVRGETIQDVATFVSRKLSAMEGIISTATHFLLKRYKEGGILLDSNIEKQEEREGI</sequence>
<dbReference type="Gene3D" id="3.30.70.920">
    <property type="match status" value="1"/>
</dbReference>
<dbReference type="PANTHER" id="PTHR30154">
    <property type="entry name" value="LEUCINE-RESPONSIVE REGULATORY PROTEIN"/>
    <property type="match status" value="1"/>
</dbReference>